<keyword evidence="2" id="KW-0808">Transferase</keyword>
<organism evidence="2 3">
    <name type="scientific">Planomicrobium soli</name>
    <dbReference type="NCBI Taxonomy" id="1176648"/>
    <lineage>
        <taxon>Bacteria</taxon>
        <taxon>Bacillati</taxon>
        <taxon>Bacillota</taxon>
        <taxon>Bacilli</taxon>
        <taxon>Bacillales</taxon>
        <taxon>Caryophanaceae</taxon>
        <taxon>Planomicrobium</taxon>
    </lineage>
</organism>
<dbReference type="InterPro" id="IPR000182">
    <property type="entry name" value="GNAT_dom"/>
</dbReference>
<dbReference type="PANTHER" id="PTHR43792">
    <property type="entry name" value="GNAT FAMILY, PUTATIVE (AFU_ORTHOLOGUE AFUA_3G00765)-RELATED-RELATED"/>
    <property type="match status" value="1"/>
</dbReference>
<evidence type="ECO:0000313" key="2">
    <source>
        <dbReference type="EMBL" id="PSL40961.1"/>
    </source>
</evidence>
<dbReference type="EMBL" id="PYAT01000003">
    <property type="protein sequence ID" value="PSL40961.1"/>
    <property type="molecule type" value="Genomic_DNA"/>
</dbReference>
<feature type="domain" description="N-acetyltransferase" evidence="1">
    <location>
        <begin position="12"/>
        <end position="179"/>
    </location>
</feature>
<keyword evidence="3" id="KW-1185">Reference proteome</keyword>
<dbReference type="RefSeq" id="WP_106532471.1">
    <property type="nucleotide sequence ID" value="NZ_PYAT01000003.1"/>
</dbReference>
<dbReference type="Gene3D" id="3.40.630.30">
    <property type="match status" value="1"/>
</dbReference>
<dbReference type="Pfam" id="PF13302">
    <property type="entry name" value="Acetyltransf_3"/>
    <property type="match status" value="1"/>
</dbReference>
<accession>A0A2P8H418</accession>
<dbReference type="AlphaFoldDB" id="A0A2P8H418"/>
<dbReference type="PANTHER" id="PTHR43792:SF1">
    <property type="entry name" value="N-ACETYLTRANSFERASE DOMAIN-CONTAINING PROTEIN"/>
    <property type="match status" value="1"/>
</dbReference>
<dbReference type="PROSITE" id="PS51186">
    <property type="entry name" value="GNAT"/>
    <property type="match status" value="1"/>
</dbReference>
<gene>
    <name evidence="2" type="ORF">B0H99_10393</name>
</gene>
<dbReference type="SUPFAM" id="SSF55729">
    <property type="entry name" value="Acyl-CoA N-acyltransferases (Nat)"/>
    <property type="match status" value="1"/>
</dbReference>
<dbReference type="InterPro" id="IPR051531">
    <property type="entry name" value="N-acetyltransferase"/>
</dbReference>
<evidence type="ECO:0000313" key="3">
    <source>
        <dbReference type="Proteomes" id="UP000242682"/>
    </source>
</evidence>
<comment type="caution">
    <text evidence="2">The sequence shown here is derived from an EMBL/GenBank/DDBJ whole genome shotgun (WGS) entry which is preliminary data.</text>
</comment>
<sequence length="179" mass="21254">MQKKYDFESERLGFRRWQEEDKEPFAAMNADADVMRFFPNPLTKKESDLLIERLEKHFKEKGYGIWAVERKEGQVFIGFIGLLEIGFEVDFKFKTEIGWRLDRKHWKKGYAVEGAMACLNYAFDEMQLDEVYSFTSVLNVPSETVMQRTGMRKVKEFDHPKLEADSPLKRHVLYKINRP</sequence>
<name>A0A2P8H418_9BACL</name>
<reference evidence="2 3" key="1">
    <citation type="submission" date="2018-03" db="EMBL/GenBank/DDBJ databases">
        <title>Genomic Encyclopedia of Type Strains, Phase III (KMG-III): the genomes of soil and plant-associated and newly described type strains.</title>
        <authorList>
            <person name="Whitman W."/>
        </authorList>
    </citation>
    <scope>NUCLEOTIDE SEQUENCE [LARGE SCALE GENOMIC DNA]</scope>
    <source>
        <strain evidence="2 3">CGMCC 1.12259</strain>
    </source>
</reference>
<proteinExistence type="predicted"/>
<dbReference type="GO" id="GO:0016747">
    <property type="term" value="F:acyltransferase activity, transferring groups other than amino-acyl groups"/>
    <property type="evidence" value="ECO:0007669"/>
    <property type="project" value="InterPro"/>
</dbReference>
<protein>
    <submittedName>
        <fullName evidence="2">RimJ/RimL family protein N-acetyltransferase</fullName>
    </submittedName>
</protein>
<evidence type="ECO:0000259" key="1">
    <source>
        <dbReference type="PROSITE" id="PS51186"/>
    </source>
</evidence>
<dbReference type="InterPro" id="IPR016181">
    <property type="entry name" value="Acyl_CoA_acyltransferase"/>
</dbReference>
<dbReference type="Proteomes" id="UP000242682">
    <property type="component" value="Unassembled WGS sequence"/>
</dbReference>
<dbReference type="OrthoDB" id="9798081at2"/>